<comment type="caution">
    <text evidence="1">The sequence shown here is derived from an EMBL/GenBank/DDBJ whole genome shotgun (WGS) entry which is preliminary data.</text>
</comment>
<proteinExistence type="predicted"/>
<name>A0ABD3ZSE7_BACIU</name>
<protein>
    <submittedName>
        <fullName evidence="1">Uncharacterized protein</fullName>
    </submittedName>
</protein>
<reference evidence="1 2" key="1">
    <citation type="submission" date="2014-11" db="EMBL/GenBank/DDBJ databases">
        <title>Draft Genome Sequences of Nine Bacillus subtilis Strains that Form Spores with High Heat-Resistance.</title>
        <authorList>
            <person name="Krawcyk A.O."/>
            <person name="Berendsen E.M."/>
            <person name="de Jong A."/>
            <person name="Holsappel S."/>
            <person name="Eijlander R.T."/>
            <person name="Wells-Bennik M."/>
            <person name="Kuipers O.P."/>
        </authorList>
    </citation>
    <scope>NUCLEOTIDE SEQUENCE [LARGE SCALE GENOMIC DNA]</scope>
    <source>
        <strain evidence="1 2">B4067</strain>
    </source>
</reference>
<evidence type="ECO:0000313" key="1">
    <source>
        <dbReference type="EMBL" id="KIL31079.1"/>
    </source>
</evidence>
<dbReference type="AlphaFoldDB" id="A0ABD3ZSE7"/>
<dbReference type="EMBL" id="JSXS01000075">
    <property type="protein sequence ID" value="KIL31079.1"/>
    <property type="molecule type" value="Genomic_DNA"/>
</dbReference>
<dbReference type="Proteomes" id="UP000031970">
    <property type="component" value="Unassembled WGS sequence"/>
</dbReference>
<organism evidence="1 2">
    <name type="scientific">Bacillus subtilis subsp. subtilis</name>
    <dbReference type="NCBI Taxonomy" id="135461"/>
    <lineage>
        <taxon>Bacteria</taxon>
        <taxon>Bacillati</taxon>
        <taxon>Bacillota</taxon>
        <taxon>Bacilli</taxon>
        <taxon>Bacillales</taxon>
        <taxon>Bacillaceae</taxon>
        <taxon>Bacillus</taxon>
    </lineage>
</organism>
<gene>
    <name evidence="1" type="ORF">B4067_2917</name>
</gene>
<accession>A0ABD3ZSE7</accession>
<sequence>MQLKRYPTKLSLKRAMKNYMNWTDVFEFLRERGILVSAVSKDDFAKTGMNFYFSRSTYLDLKQRLDGEINYVKSSRYYIPKEKVDDLKESLSVITGNKIGSDNTKVTLIDKSDDTWEFQINYIESKPGMMSLLDETERQISVTINNHETFSSLDFNLESANDHKKVNEILTLLQNKNPDIQFSLSDIELNKLSSKNKIALFKQYFESKNSEWELKKILKLKVNRHTKNLKSIQKLEQDLLQGINSALLDGENLIENQFVENITKKDFHFTMASLRYDSKITPEYIDFSIEFKSRPARFEAKIISSGEYEEAENGMKENKKTFKKDRQNIIIFEFQNEFYNIYKKLLLQQKEETPELSGLLEIVDETAASEENE</sequence>
<dbReference type="RefSeq" id="WP_041055582.1">
    <property type="nucleotide sequence ID" value="NZ_JSXS01000075.1"/>
</dbReference>
<evidence type="ECO:0000313" key="2">
    <source>
        <dbReference type="Proteomes" id="UP000031970"/>
    </source>
</evidence>